<keyword evidence="2 5" id="KW-0238">DNA-binding</keyword>
<sequence>MSRITVFEVAAEAGVSLATVDRVLNGRQGVRPVTIERVQAAVDKLGFRRDAFAAGLATRRLERYLFVLPAPGTNSFMNGLHDTVLAASAEFADQRVSVRVADYVSFDEASLCRALASLDNDAWDGVAVVALDSPPVRHEIDRLVSKGIKVVTLVSDVSPSRRGYFLGIDNKAAGRVAGSLVGRMARPARDGSGPGKICVVVGQMTLHDHAERRLGFEQVLSREFPDLKLLPVIEGQDDSRATERLLRTVLARHPDVVGLYSAGAGNRGIIAALRDVEPEIAPVVVAHELTAHARDALLSGTFTAVLHQDQEQEVANSIMALRAMLRADERFVPKPVRAQIFLRDNVP</sequence>
<proteinExistence type="predicted"/>
<evidence type="ECO:0000256" key="3">
    <source>
        <dbReference type="ARBA" id="ARBA00023163"/>
    </source>
</evidence>
<evidence type="ECO:0000259" key="4">
    <source>
        <dbReference type="PROSITE" id="PS50932"/>
    </source>
</evidence>
<dbReference type="InterPro" id="IPR025997">
    <property type="entry name" value="SBP_2_dom"/>
</dbReference>
<dbReference type="PANTHER" id="PTHR30146">
    <property type="entry name" value="LACI-RELATED TRANSCRIPTIONAL REPRESSOR"/>
    <property type="match status" value="1"/>
</dbReference>
<dbReference type="Gene3D" id="1.10.260.40">
    <property type="entry name" value="lambda repressor-like DNA-binding domains"/>
    <property type="match status" value="1"/>
</dbReference>
<dbReference type="InterPro" id="IPR028082">
    <property type="entry name" value="Peripla_BP_I"/>
</dbReference>
<protein>
    <submittedName>
        <fullName evidence="5">LacI family DNA-binding transcriptional regulator</fullName>
    </submittedName>
</protein>
<dbReference type="InterPro" id="IPR000843">
    <property type="entry name" value="HTH_LacI"/>
</dbReference>
<evidence type="ECO:0000313" key="5">
    <source>
        <dbReference type="EMBL" id="QKE91105.1"/>
    </source>
</evidence>
<dbReference type="KEGG" id="lck:HN018_14565"/>
<feature type="domain" description="HTH lacI-type" evidence="4">
    <location>
        <begin position="4"/>
        <end position="58"/>
    </location>
</feature>
<evidence type="ECO:0000256" key="2">
    <source>
        <dbReference type="ARBA" id="ARBA00023125"/>
    </source>
</evidence>
<dbReference type="PROSITE" id="PS50932">
    <property type="entry name" value="HTH_LACI_2"/>
    <property type="match status" value="1"/>
</dbReference>
<dbReference type="SMART" id="SM00354">
    <property type="entry name" value="HTH_LACI"/>
    <property type="match status" value="1"/>
</dbReference>
<dbReference type="AlphaFoldDB" id="A0A6M8HS79"/>
<dbReference type="CDD" id="cd06307">
    <property type="entry name" value="PBP1_sugar_binding"/>
    <property type="match status" value="1"/>
</dbReference>
<dbReference type="SUPFAM" id="SSF53822">
    <property type="entry name" value="Periplasmic binding protein-like I"/>
    <property type="match status" value="1"/>
</dbReference>
<dbReference type="RefSeq" id="WP_171833372.1">
    <property type="nucleotide sequence ID" value="NZ_CP053708.1"/>
</dbReference>
<reference evidence="5 6" key="1">
    <citation type="journal article" date="2014" name="World J. Microbiol. Biotechnol.">
        <title>Biodiversity and physiological characteristics of Antarctic and Arctic lichens-associated bacteria.</title>
        <authorList>
            <person name="Lee Y.M."/>
            <person name="Kim E.H."/>
            <person name="Lee H.K."/>
            <person name="Hong S.G."/>
        </authorList>
    </citation>
    <scope>NUCLEOTIDE SEQUENCE [LARGE SCALE GENOMIC DNA]</scope>
    <source>
        <strain evidence="5 6">PAMC 26569</strain>
    </source>
</reference>
<dbReference type="Proteomes" id="UP000500767">
    <property type="component" value="Chromosome"/>
</dbReference>
<dbReference type="Pfam" id="PF13407">
    <property type="entry name" value="Peripla_BP_4"/>
    <property type="match status" value="1"/>
</dbReference>
<gene>
    <name evidence="5" type="ORF">HN018_14565</name>
</gene>
<dbReference type="InterPro" id="IPR010982">
    <property type="entry name" value="Lambda_DNA-bd_dom_sf"/>
</dbReference>
<dbReference type="EMBL" id="CP053708">
    <property type="protein sequence ID" value="QKE91105.1"/>
    <property type="molecule type" value="Genomic_DNA"/>
</dbReference>
<dbReference type="GO" id="GO:0003700">
    <property type="term" value="F:DNA-binding transcription factor activity"/>
    <property type="evidence" value="ECO:0007669"/>
    <property type="project" value="TreeGrafter"/>
</dbReference>
<evidence type="ECO:0000313" key="6">
    <source>
        <dbReference type="Proteomes" id="UP000500767"/>
    </source>
</evidence>
<dbReference type="SUPFAM" id="SSF47413">
    <property type="entry name" value="lambda repressor-like DNA-binding domains"/>
    <property type="match status" value="1"/>
</dbReference>
<dbReference type="PANTHER" id="PTHR30146:SF152">
    <property type="entry name" value="TRANSCRIPTIONAL REGULATORY PROTEIN"/>
    <property type="match status" value="1"/>
</dbReference>
<organism evidence="5 6">
    <name type="scientific">Lichenicola cladoniae</name>
    <dbReference type="NCBI Taxonomy" id="1484109"/>
    <lineage>
        <taxon>Bacteria</taxon>
        <taxon>Pseudomonadati</taxon>
        <taxon>Pseudomonadota</taxon>
        <taxon>Alphaproteobacteria</taxon>
        <taxon>Acetobacterales</taxon>
        <taxon>Acetobacteraceae</taxon>
        <taxon>Lichenicola</taxon>
    </lineage>
</organism>
<keyword evidence="3" id="KW-0804">Transcription</keyword>
<accession>A0A6M8HS79</accession>
<dbReference type="GO" id="GO:0000976">
    <property type="term" value="F:transcription cis-regulatory region binding"/>
    <property type="evidence" value="ECO:0007669"/>
    <property type="project" value="TreeGrafter"/>
</dbReference>
<dbReference type="PROSITE" id="PS00356">
    <property type="entry name" value="HTH_LACI_1"/>
    <property type="match status" value="1"/>
</dbReference>
<keyword evidence="6" id="KW-1185">Reference proteome</keyword>
<evidence type="ECO:0000256" key="1">
    <source>
        <dbReference type="ARBA" id="ARBA00023015"/>
    </source>
</evidence>
<dbReference type="Pfam" id="PF00356">
    <property type="entry name" value="LacI"/>
    <property type="match status" value="1"/>
</dbReference>
<keyword evidence="1" id="KW-0805">Transcription regulation</keyword>
<name>A0A6M8HS79_9PROT</name>
<dbReference type="CDD" id="cd01392">
    <property type="entry name" value="HTH_LacI"/>
    <property type="match status" value="1"/>
</dbReference>
<dbReference type="Gene3D" id="3.40.50.2300">
    <property type="match status" value="2"/>
</dbReference>